<keyword evidence="3 7" id="KW-1133">Transmembrane helix</keyword>
<reference evidence="8" key="2">
    <citation type="submission" date="2022-06" db="EMBL/GenBank/DDBJ databases">
        <title>Xiashengella guii gen. nov. sp. nov., a bacterium isolated form anaerobic digestion tank.</title>
        <authorList>
            <person name="Huang H."/>
        </authorList>
    </citation>
    <scope>NUCLEOTIDE SEQUENCE</scope>
    <source>
        <strain evidence="8">Ai-910</strain>
    </source>
</reference>
<dbReference type="GO" id="GO:0005886">
    <property type="term" value="C:plasma membrane"/>
    <property type="evidence" value="ECO:0007669"/>
    <property type="project" value="UniProtKB-SubCell"/>
</dbReference>
<dbReference type="AlphaFoldDB" id="A0A9J6ZSD8"/>
<dbReference type="RefSeq" id="WP_250725321.1">
    <property type="nucleotide sequence ID" value="NZ_CP098400.1"/>
</dbReference>
<reference evidence="8" key="1">
    <citation type="submission" date="2022-05" db="EMBL/GenBank/DDBJ databases">
        <authorList>
            <person name="Sun X."/>
        </authorList>
    </citation>
    <scope>NUCLEOTIDE SEQUENCE</scope>
    <source>
        <strain evidence="8">Ai-910</strain>
    </source>
</reference>
<name>A0A9J6ZSD8_9BACT</name>
<dbReference type="InterPro" id="IPR003770">
    <property type="entry name" value="MLTG-like"/>
</dbReference>
<evidence type="ECO:0000256" key="1">
    <source>
        <dbReference type="ARBA" id="ARBA00022475"/>
    </source>
</evidence>
<sequence>MVLKRSSKPRINRKVLISMYIIGALLVVMLAFSLRFYNRIFGPNVVTEDSKGIELYLPSDPTFEEVVGLLELSGAVQDMKSFIWVARQKAYPINPKGGRYILKNGMSNNELVNMLRSGAQTPVNVTFNNIRRLEDLAAVLADRLEADSAAFMKAFTDEQLIEEVGFQPNTLMALFIPNTYQMYWNTSPKAFVQRMKKEYDAFWNEDRLKKAETIRLTPVQVSTLASIVDEETIKRDEKPRVAGLYINRLDIGMRLQADPTIKFVIGNFAVNRILTKDLEIDSPYNTYIYAGLPPGPIRMPSVDGIDAVLNYEKHDFLYMCAKDDFSGYHAFARTLRQHNINAEKYRKALNRSRIYR</sequence>
<dbReference type="NCBIfam" id="TIGR00247">
    <property type="entry name" value="endolytic transglycosylase MltG"/>
    <property type="match status" value="1"/>
</dbReference>
<evidence type="ECO:0000313" key="8">
    <source>
        <dbReference type="EMBL" id="URW80852.1"/>
    </source>
</evidence>
<evidence type="ECO:0000256" key="4">
    <source>
        <dbReference type="ARBA" id="ARBA00023136"/>
    </source>
</evidence>
<evidence type="ECO:0000256" key="7">
    <source>
        <dbReference type="HAMAP-Rule" id="MF_02065"/>
    </source>
</evidence>
<keyword evidence="9" id="KW-1185">Reference proteome</keyword>
<dbReference type="PANTHER" id="PTHR30518">
    <property type="entry name" value="ENDOLYTIC MUREIN TRANSGLYCOSYLASE"/>
    <property type="match status" value="1"/>
</dbReference>
<evidence type="ECO:0000256" key="2">
    <source>
        <dbReference type="ARBA" id="ARBA00022692"/>
    </source>
</evidence>
<keyword evidence="5 7" id="KW-0456">Lyase</keyword>
<dbReference type="EC" id="4.2.2.29" evidence="7"/>
<protein>
    <recommendedName>
        <fullName evidence="7">Endolytic murein transglycosylase</fullName>
        <ecNumber evidence="7">4.2.2.29</ecNumber>
    </recommendedName>
    <alternativeName>
        <fullName evidence="7">Peptidoglycan lytic transglycosylase</fullName>
    </alternativeName>
    <alternativeName>
        <fullName evidence="7">Peptidoglycan polymerization terminase</fullName>
    </alternativeName>
</protein>
<dbReference type="Proteomes" id="UP001056426">
    <property type="component" value="Chromosome"/>
</dbReference>
<keyword evidence="2 7" id="KW-0812">Transmembrane</keyword>
<feature type="transmembrane region" description="Helical" evidence="7">
    <location>
        <begin position="15"/>
        <end position="37"/>
    </location>
</feature>
<proteinExistence type="inferred from homology"/>
<accession>A0A9J6ZSD8</accession>
<dbReference type="PANTHER" id="PTHR30518:SF2">
    <property type="entry name" value="ENDOLYTIC MUREIN TRANSGLYCOSYLASE"/>
    <property type="match status" value="1"/>
</dbReference>
<evidence type="ECO:0000256" key="6">
    <source>
        <dbReference type="ARBA" id="ARBA00023316"/>
    </source>
</evidence>
<dbReference type="Pfam" id="PF02618">
    <property type="entry name" value="YceG"/>
    <property type="match status" value="1"/>
</dbReference>
<dbReference type="EMBL" id="CP098400">
    <property type="protein sequence ID" value="URW80852.1"/>
    <property type="molecule type" value="Genomic_DNA"/>
</dbReference>
<keyword evidence="1 7" id="KW-1003">Cell membrane</keyword>
<dbReference type="HAMAP" id="MF_02065">
    <property type="entry name" value="MltG"/>
    <property type="match status" value="1"/>
</dbReference>
<dbReference type="GO" id="GO:0008932">
    <property type="term" value="F:lytic endotransglycosylase activity"/>
    <property type="evidence" value="ECO:0007669"/>
    <property type="project" value="UniProtKB-UniRule"/>
</dbReference>
<comment type="catalytic activity">
    <reaction evidence="7">
        <text>a peptidoglycan chain = a peptidoglycan chain with N-acetyl-1,6-anhydromuramyl-[peptide] at the reducing end + a peptidoglycan chain with N-acetylglucosamine at the non-reducing end.</text>
        <dbReference type="EC" id="4.2.2.29"/>
    </reaction>
</comment>
<gene>
    <name evidence="7 8" type="primary">mltG</name>
    <name evidence="8" type="ORF">M9189_05745</name>
</gene>
<dbReference type="Gene3D" id="3.30.160.60">
    <property type="entry name" value="Classic Zinc Finger"/>
    <property type="match status" value="1"/>
</dbReference>
<dbReference type="CDD" id="cd08010">
    <property type="entry name" value="MltG_like"/>
    <property type="match status" value="1"/>
</dbReference>
<comment type="function">
    <text evidence="7">Functions as a peptidoglycan terminase that cleaves nascent peptidoglycan strands endolytically to terminate their elongation.</text>
</comment>
<evidence type="ECO:0000256" key="3">
    <source>
        <dbReference type="ARBA" id="ARBA00022989"/>
    </source>
</evidence>
<comment type="similarity">
    <text evidence="7">Belongs to the transglycosylase MltG family.</text>
</comment>
<organism evidence="8 9">
    <name type="scientific">Xiashengella succiniciproducens</name>
    <dbReference type="NCBI Taxonomy" id="2949635"/>
    <lineage>
        <taxon>Bacteria</taxon>
        <taxon>Pseudomonadati</taxon>
        <taxon>Bacteroidota</taxon>
        <taxon>Bacteroidia</taxon>
        <taxon>Marinilabiliales</taxon>
        <taxon>Marinilabiliaceae</taxon>
        <taxon>Xiashengella</taxon>
    </lineage>
</organism>
<keyword evidence="6 7" id="KW-0961">Cell wall biogenesis/degradation</keyword>
<dbReference type="GO" id="GO:0071555">
    <property type="term" value="P:cell wall organization"/>
    <property type="evidence" value="ECO:0007669"/>
    <property type="project" value="UniProtKB-KW"/>
</dbReference>
<dbReference type="KEGG" id="alkq:M9189_05745"/>
<evidence type="ECO:0000256" key="5">
    <source>
        <dbReference type="ARBA" id="ARBA00023239"/>
    </source>
</evidence>
<feature type="site" description="Important for catalytic activity" evidence="7">
    <location>
        <position position="231"/>
    </location>
</feature>
<keyword evidence="4 7" id="KW-0472">Membrane</keyword>
<dbReference type="GO" id="GO:0009252">
    <property type="term" value="P:peptidoglycan biosynthetic process"/>
    <property type="evidence" value="ECO:0007669"/>
    <property type="project" value="UniProtKB-UniRule"/>
</dbReference>
<comment type="subcellular location">
    <subcellularLocation>
        <location evidence="7">Cell membrane</location>
        <topology evidence="7">Single-pass membrane protein</topology>
    </subcellularLocation>
</comment>
<evidence type="ECO:0000313" key="9">
    <source>
        <dbReference type="Proteomes" id="UP001056426"/>
    </source>
</evidence>